<protein>
    <submittedName>
        <fullName evidence="1">Uncharacterized protein</fullName>
    </submittedName>
</protein>
<evidence type="ECO:0000313" key="1">
    <source>
        <dbReference type="EMBL" id="MPM95089.1"/>
    </source>
</evidence>
<proteinExistence type="predicted"/>
<organism evidence="1">
    <name type="scientific">bioreactor metagenome</name>
    <dbReference type="NCBI Taxonomy" id="1076179"/>
    <lineage>
        <taxon>unclassified sequences</taxon>
        <taxon>metagenomes</taxon>
        <taxon>ecological metagenomes</taxon>
    </lineage>
</organism>
<gene>
    <name evidence="1" type="ORF">SDC9_142240</name>
</gene>
<name>A0A645E0M1_9ZZZZ</name>
<reference evidence="1" key="1">
    <citation type="submission" date="2019-08" db="EMBL/GenBank/DDBJ databases">
        <authorList>
            <person name="Kucharzyk K."/>
            <person name="Murdoch R.W."/>
            <person name="Higgins S."/>
            <person name="Loffler F."/>
        </authorList>
    </citation>
    <scope>NUCLEOTIDE SEQUENCE</scope>
</reference>
<dbReference type="AlphaFoldDB" id="A0A645E0M1"/>
<sequence length="173" mass="19801">MLRAGIALRKGHGFAVDHINRDKAAGQAQGRLNRIGKAAAHLIIHHKAVYHDFNRMLVVLFQLNFFIQLVQVSIHPYTRKPAARRGLKLFYMGTFAAAHYRGEYLKTRALWQFQNVIHHLVYRLLADLPATNGAMRDTDTSIQQTQVVVNFRHGAHGRTRVARSGFLVNRNRR</sequence>
<accession>A0A645E0M1</accession>
<comment type="caution">
    <text evidence="1">The sequence shown here is derived from an EMBL/GenBank/DDBJ whole genome shotgun (WGS) entry which is preliminary data.</text>
</comment>
<dbReference type="EMBL" id="VSSQ01041619">
    <property type="protein sequence ID" value="MPM95089.1"/>
    <property type="molecule type" value="Genomic_DNA"/>
</dbReference>